<evidence type="ECO:0000313" key="2">
    <source>
        <dbReference type="Proteomes" id="UP000230557"/>
    </source>
</evidence>
<organism evidence="1 2">
    <name type="scientific">Candidatus Doudnabacteria bacterium CG10_big_fil_rev_8_21_14_0_10_41_10</name>
    <dbReference type="NCBI Taxonomy" id="1974551"/>
    <lineage>
        <taxon>Bacteria</taxon>
        <taxon>Candidatus Doudnaibacteriota</taxon>
    </lineage>
</organism>
<proteinExistence type="predicted"/>
<protein>
    <recommendedName>
        <fullName evidence="3">Polymerase nucleotidyl transferase domain-containing protein</fullName>
    </recommendedName>
</protein>
<gene>
    <name evidence="1" type="ORF">COT91_04210</name>
</gene>
<dbReference type="EMBL" id="PFAJ01000055">
    <property type="protein sequence ID" value="PIR96893.1"/>
    <property type="molecule type" value="Genomic_DNA"/>
</dbReference>
<dbReference type="AlphaFoldDB" id="A0A2H0VCU0"/>
<sequence>MGEGKIKQLLSYFTKHRLLNTTEKRKQKYYQINRFSPAFEELVKIFEQSEKNKNRDFLEKTLLSAGNIRFAALTGIFVGLPKNEVDLLLVGKTSPTKLNDCIKFLEKLISNEINYVEMSTREFKDRFYGFDWFMKEIMDNNPVIIIDEVTKKLEK</sequence>
<dbReference type="Proteomes" id="UP000230557">
    <property type="component" value="Unassembled WGS sequence"/>
</dbReference>
<evidence type="ECO:0000313" key="1">
    <source>
        <dbReference type="EMBL" id="PIR96893.1"/>
    </source>
</evidence>
<accession>A0A2H0VCU0</accession>
<comment type="caution">
    <text evidence="1">The sequence shown here is derived from an EMBL/GenBank/DDBJ whole genome shotgun (WGS) entry which is preliminary data.</text>
</comment>
<evidence type="ECO:0008006" key="3">
    <source>
        <dbReference type="Google" id="ProtNLM"/>
    </source>
</evidence>
<reference evidence="2" key="1">
    <citation type="submission" date="2017-09" db="EMBL/GenBank/DDBJ databases">
        <title>Depth-based differentiation of microbial function through sediment-hosted aquifers and enrichment of novel symbionts in the deep terrestrial subsurface.</title>
        <authorList>
            <person name="Probst A.J."/>
            <person name="Ladd B."/>
            <person name="Jarett J.K."/>
            <person name="Geller-Mcgrath D.E."/>
            <person name="Sieber C.M.K."/>
            <person name="Emerson J.B."/>
            <person name="Anantharaman K."/>
            <person name="Thomas B.C."/>
            <person name="Malmstrom R."/>
            <person name="Stieglmeier M."/>
            <person name="Klingl A."/>
            <person name="Woyke T."/>
            <person name="Ryan C.M."/>
            <person name="Banfield J.F."/>
        </authorList>
    </citation>
    <scope>NUCLEOTIDE SEQUENCE [LARGE SCALE GENOMIC DNA]</scope>
</reference>
<name>A0A2H0VCU0_9BACT</name>